<dbReference type="EMBL" id="AP025226">
    <property type="protein sequence ID" value="BDB99169.1"/>
    <property type="molecule type" value="Genomic_DNA"/>
</dbReference>
<keyword evidence="1" id="KW-0349">Heme</keyword>
<dbReference type="GO" id="GO:0016491">
    <property type="term" value="F:oxidoreductase activity"/>
    <property type="evidence" value="ECO:0007669"/>
    <property type="project" value="InterPro"/>
</dbReference>
<evidence type="ECO:0000256" key="2">
    <source>
        <dbReference type="ARBA" id="ARBA00022723"/>
    </source>
</evidence>
<dbReference type="Pfam" id="PF06778">
    <property type="entry name" value="Chlor_dismutase"/>
    <property type="match status" value="1"/>
</dbReference>
<accession>A0AAQ4CTN8</accession>
<dbReference type="GeneID" id="68866916"/>
<dbReference type="Proteomes" id="UP001319921">
    <property type="component" value="Chromosome"/>
</dbReference>
<keyword evidence="3" id="KW-0408">Iron</keyword>
<sequence>MSENNKKIAYMYISSIKLSSKWWSLSKEERRKIIGNIESLESNFKNSLISLKRYISLRYDSDIIYWISSLETSRIIDFKYTLLSILRDLGEESFSMFSIYKPSPYTKGNFDIKSVLNLEPLRYFIAYPMKKNVEWYLLPFEEREKIMKEHIEIAKNHPKNKGIRSYTTYSFGIGDFEFVVIYEAPSIEDWVEVVEALRGAKARKWVTKEEPILVGELKGLDVFLT</sequence>
<evidence type="ECO:0000256" key="1">
    <source>
        <dbReference type="ARBA" id="ARBA00022617"/>
    </source>
</evidence>
<gene>
    <name evidence="4" type="ORF">SACC_21860</name>
</gene>
<reference evidence="4 5" key="1">
    <citation type="journal article" date="2022" name="Microbiol. Resour. Announc.">
        <title>Complete Genome Sequence of the Hyperthermophilic and Acidophilic Archaeon Saccharolobus caldissimus Strain HS-3T.</title>
        <authorList>
            <person name="Sakai H.D."/>
            <person name="Kurosawa N."/>
        </authorList>
    </citation>
    <scope>NUCLEOTIDE SEQUENCE [LARGE SCALE GENOMIC DNA]</scope>
    <source>
        <strain evidence="4 5">JCM32116</strain>
    </source>
</reference>
<protein>
    <submittedName>
        <fullName evidence="4">Chlorite dismutase</fullName>
    </submittedName>
</protein>
<keyword evidence="2" id="KW-0479">Metal-binding</keyword>
<dbReference type="PANTHER" id="PTHR36843:SF1">
    <property type="entry name" value="COPROHEME DECARBOXYLASE"/>
    <property type="match status" value="1"/>
</dbReference>
<keyword evidence="5" id="KW-1185">Reference proteome</keyword>
<evidence type="ECO:0000256" key="3">
    <source>
        <dbReference type="ARBA" id="ARBA00023004"/>
    </source>
</evidence>
<dbReference type="KEGG" id="scas:SACC_21860"/>
<dbReference type="InterPro" id="IPR010644">
    <property type="entry name" value="ChdC/CLD"/>
</dbReference>
<dbReference type="InterPro" id="IPR011008">
    <property type="entry name" value="Dimeric_a/b-barrel"/>
</dbReference>
<proteinExistence type="predicted"/>
<name>A0AAQ4CTN8_9CREN</name>
<dbReference type="GO" id="GO:0046872">
    <property type="term" value="F:metal ion binding"/>
    <property type="evidence" value="ECO:0007669"/>
    <property type="project" value="UniProtKB-KW"/>
</dbReference>
<dbReference type="SUPFAM" id="SSF54909">
    <property type="entry name" value="Dimeric alpha+beta barrel"/>
    <property type="match status" value="1"/>
</dbReference>
<dbReference type="Gene3D" id="3.30.70.1030">
    <property type="entry name" value="Apc35880, domain 1"/>
    <property type="match status" value="1"/>
</dbReference>
<dbReference type="AlphaFoldDB" id="A0AAQ4CTN8"/>
<dbReference type="PANTHER" id="PTHR36843">
    <property type="entry name" value="HEME-DEPENDENT PEROXIDASE YWFI-RELATED"/>
    <property type="match status" value="1"/>
</dbReference>
<evidence type="ECO:0000313" key="5">
    <source>
        <dbReference type="Proteomes" id="UP001319921"/>
    </source>
</evidence>
<organism evidence="4 5">
    <name type="scientific">Saccharolobus caldissimus</name>
    <dbReference type="NCBI Taxonomy" id="1702097"/>
    <lineage>
        <taxon>Archaea</taxon>
        <taxon>Thermoproteota</taxon>
        <taxon>Thermoprotei</taxon>
        <taxon>Sulfolobales</taxon>
        <taxon>Sulfolobaceae</taxon>
        <taxon>Saccharolobus</taxon>
    </lineage>
</organism>
<dbReference type="RefSeq" id="WP_229569512.1">
    <property type="nucleotide sequence ID" value="NZ_AP025226.1"/>
</dbReference>
<dbReference type="GO" id="GO:0020037">
    <property type="term" value="F:heme binding"/>
    <property type="evidence" value="ECO:0007669"/>
    <property type="project" value="InterPro"/>
</dbReference>
<evidence type="ECO:0000313" key="4">
    <source>
        <dbReference type="EMBL" id="BDB99169.1"/>
    </source>
</evidence>